<protein>
    <submittedName>
        <fullName evidence="1">Uncharacterized protein</fullName>
    </submittedName>
</protein>
<reference evidence="1" key="1">
    <citation type="journal article" date="2020" name="Nature">
        <title>Giant virus diversity and host interactions through global metagenomics.</title>
        <authorList>
            <person name="Schulz F."/>
            <person name="Roux S."/>
            <person name="Paez-Espino D."/>
            <person name="Jungbluth S."/>
            <person name="Walsh D.A."/>
            <person name="Denef V.J."/>
            <person name="McMahon K.D."/>
            <person name="Konstantinidis K.T."/>
            <person name="Eloe-Fadrosh E.A."/>
            <person name="Kyrpides N.C."/>
            <person name="Woyke T."/>
        </authorList>
    </citation>
    <scope>NUCLEOTIDE SEQUENCE</scope>
    <source>
        <strain evidence="1">GVMAG-M-3300009151-35</strain>
    </source>
</reference>
<organism evidence="1">
    <name type="scientific">viral metagenome</name>
    <dbReference type="NCBI Taxonomy" id="1070528"/>
    <lineage>
        <taxon>unclassified sequences</taxon>
        <taxon>metagenomes</taxon>
        <taxon>organismal metagenomes</taxon>
    </lineage>
</organism>
<evidence type="ECO:0000313" key="1">
    <source>
        <dbReference type="EMBL" id="QHT30566.1"/>
    </source>
</evidence>
<accession>A0A6C0EN06</accession>
<proteinExistence type="predicted"/>
<sequence length="339" mass="39407">MNNDKKLYDICLKMIKDKHQLNEYSIDKFNTFYFQVFNNSSDTDNINDLNKTVLKKINEDIIFNKDDNIQNKIIELQNIRSSMNANINANGNGNINTNGNGNINANGNGNINANGNSNGNEIFNDIDNMRISSSANIKYMKFDKLANNIGRSFIINTMKSTFFINNKYINHKIYPSHLCIPSIIKNITPYIIIGIMDEQQSNLTYTFIPEIIGPIWDIWKPVNNNYINLNIGSSQLKINLYDHTNNYLEFKNYYIDILEILEINNSYKIKVSNPDFFNINDKVKIIFNNNITIDNTIINKDKENNIYIYINNIKIEEFIQSKIYNLNHQLSIIFNIFPV</sequence>
<name>A0A6C0EN06_9ZZZZ</name>
<dbReference type="AlphaFoldDB" id="A0A6C0EN06"/>
<dbReference type="EMBL" id="MN738902">
    <property type="protein sequence ID" value="QHT30566.1"/>
    <property type="molecule type" value="Genomic_DNA"/>
</dbReference>